<reference evidence="2" key="2">
    <citation type="submission" date="2016-06" db="EMBL/GenBank/DDBJ databases">
        <title>The genome of a short-lived fish provides insights into sex chromosome evolution and the genetic control of aging.</title>
        <authorList>
            <person name="Reichwald K."/>
            <person name="Felder M."/>
            <person name="Petzold A."/>
            <person name="Koch P."/>
            <person name="Groth M."/>
            <person name="Platzer M."/>
        </authorList>
    </citation>
    <scope>NUCLEOTIDE SEQUENCE</scope>
    <source>
        <tissue evidence="2">Brain</tissue>
    </source>
</reference>
<feature type="non-terminal residue" evidence="2">
    <location>
        <position position="113"/>
    </location>
</feature>
<accession>A0A1A8BW31</accession>
<reference evidence="2" key="1">
    <citation type="submission" date="2016-05" db="EMBL/GenBank/DDBJ databases">
        <authorList>
            <person name="Lavstsen T."/>
            <person name="Jespersen J.S."/>
        </authorList>
    </citation>
    <scope>NUCLEOTIDE SEQUENCE</scope>
    <source>
        <tissue evidence="2">Brain</tissue>
    </source>
</reference>
<feature type="compositionally biased region" description="Polar residues" evidence="1">
    <location>
        <begin position="29"/>
        <end position="44"/>
    </location>
</feature>
<gene>
    <name evidence="2" type="primary">CU041398.1</name>
</gene>
<feature type="region of interest" description="Disordered" evidence="1">
    <location>
        <begin position="23"/>
        <end position="113"/>
    </location>
</feature>
<feature type="compositionally biased region" description="Basic and acidic residues" evidence="1">
    <location>
        <begin position="67"/>
        <end position="87"/>
    </location>
</feature>
<organism evidence="2">
    <name type="scientific">Nothobranchius kadleci</name>
    <name type="common">African annual killifish</name>
    <dbReference type="NCBI Taxonomy" id="1051664"/>
    <lineage>
        <taxon>Eukaryota</taxon>
        <taxon>Metazoa</taxon>
        <taxon>Chordata</taxon>
        <taxon>Craniata</taxon>
        <taxon>Vertebrata</taxon>
        <taxon>Euteleostomi</taxon>
        <taxon>Actinopterygii</taxon>
        <taxon>Neopterygii</taxon>
        <taxon>Teleostei</taxon>
        <taxon>Neoteleostei</taxon>
        <taxon>Acanthomorphata</taxon>
        <taxon>Ovalentaria</taxon>
        <taxon>Atherinomorphae</taxon>
        <taxon>Cyprinodontiformes</taxon>
        <taxon>Nothobranchiidae</taxon>
        <taxon>Nothobranchius</taxon>
    </lineage>
</organism>
<name>A0A1A8BW31_NOTKA</name>
<protein>
    <submittedName>
        <fullName evidence="2">Uncharacterized protein</fullName>
    </submittedName>
</protein>
<sequence>LYYPSDTLKEISRSFEEYKVVFPPKAKTNPVNEQPKSDNSQASEHVTVPDIAQEDMDINVNLPDCGNKPEMENLPEKDKIPEKEKLPEPATEVHMTQQNEMDYALDSNKTNDE</sequence>
<evidence type="ECO:0000256" key="1">
    <source>
        <dbReference type="SAM" id="MobiDB-lite"/>
    </source>
</evidence>
<proteinExistence type="predicted"/>
<dbReference type="EMBL" id="HADZ01006880">
    <property type="protein sequence ID" value="SBP70821.1"/>
    <property type="molecule type" value="Transcribed_RNA"/>
</dbReference>
<feature type="non-terminal residue" evidence="2">
    <location>
        <position position="1"/>
    </location>
</feature>
<dbReference type="AlphaFoldDB" id="A0A1A8BW31"/>
<evidence type="ECO:0000313" key="2">
    <source>
        <dbReference type="EMBL" id="SBP70821.1"/>
    </source>
</evidence>